<evidence type="ECO:0000259" key="4">
    <source>
        <dbReference type="PROSITE" id="PS50102"/>
    </source>
</evidence>
<accession>A0AAN7CCR7</accession>
<evidence type="ECO:0000256" key="1">
    <source>
        <dbReference type="ARBA" id="ARBA00022884"/>
    </source>
</evidence>
<dbReference type="AlphaFoldDB" id="A0AAN7CCR7"/>
<gene>
    <name evidence="6" type="ORF">C8A03DRAFT_14016</name>
</gene>
<dbReference type="GO" id="GO:0016579">
    <property type="term" value="P:protein deubiquitination"/>
    <property type="evidence" value="ECO:0007669"/>
    <property type="project" value="TreeGrafter"/>
</dbReference>
<feature type="compositionally biased region" description="Gly residues" evidence="3">
    <location>
        <begin position="490"/>
        <end position="510"/>
    </location>
</feature>
<dbReference type="SUPFAM" id="SSF54427">
    <property type="entry name" value="NTF2-like"/>
    <property type="match status" value="1"/>
</dbReference>
<dbReference type="GO" id="GO:0003729">
    <property type="term" value="F:mRNA binding"/>
    <property type="evidence" value="ECO:0007669"/>
    <property type="project" value="TreeGrafter"/>
</dbReference>
<dbReference type="GO" id="GO:1990861">
    <property type="term" value="C:Ubp3-Bre5 deubiquitination complex"/>
    <property type="evidence" value="ECO:0007669"/>
    <property type="project" value="TreeGrafter"/>
</dbReference>
<evidence type="ECO:0000313" key="7">
    <source>
        <dbReference type="Proteomes" id="UP001303760"/>
    </source>
</evidence>
<dbReference type="GO" id="GO:0034517">
    <property type="term" value="P:ribophagy"/>
    <property type="evidence" value="ECO:0007669"/>
    <property type="project" value="TreeGrafter"/>
</dbReference>
<feature type="compositionally biased region" description="Low complexity" evidence="3">
    <location>
        <begin position="169"/>
        <end position="189"/>
    </location>
</feature>
<feature type="domain" description="NTF2" evidence="5">
    <location>
        <begin position="38"/>
        <end position="153"/>
    </location>
</feature>
<dbReference type="PANTHER" id="PTHR10693:SF20">
    <property type="entry name" value="AT27578P"/>
    <property type="match status" value="1"/>
</dbReference>
<dbReference type="InterPro" id="IPR002075">
    <property type="entry name" value="NTF2_dom"/>
</dbReference>
<dbReference type="InterPro" id="IPR018222">
    <property type="entry name" value="Nuclear_transport_factor_2_euk"/>
</dbReference>
<reference evidence="6" key="2">
    <citation type="submission" date="2023-05" db="EMBL/GenBank/DDBJ databases">
        <authorList>
            <consortium name="Lawrence Berkeley National Laboratory"/>
            <person name="Steindorff A."/>
            <person name="Hensen N."/>
            <person name="Bonometti L."/>
            <person name="Westerberg I."/>
            <person name="Brannstrom I.O."/>
            <person name="Guillou S."/>
            <person name="Cros-Aarteil S."/>
            <person name="Calhoun S."/>
            <person name="Haridas S."/>
            <person name="Kuo A."/>
            <person name="Mondo S."/>
            <person name="Pangilinan J."/>
            <person name="Riley R."/>
            <person name="Labutti K."/>
            <person name="Andreopoulos B."/>
            <person name="Lipzen A."/>
            <person name="Chen C."/>
            <person name="Yanf M."/>
            <person name="Daum C."/>
            <person name="Ng V."/>
            <person name="Clum A."/>
            <person name="Ohm R."/>
            <person name="Martin F."/>
            <person name="Silar P."/>
            <person name="Natvig D."/>
            <person name="Lalanne C."/>
            <person name="Gautier V."/>
            <person name="Ament-Velasquez S.L."/>
            <person name="Kruys A."/>
            <person name="Hutchinson M.I."/>
            <person name="Powell A.J."/>
            <person name="Barry K."/>
            <person name="Miller A.N."/>
            <person name="Grigoriev I.V."/>
            <person name="Debuchy R."/>
            <person name="Gladieux P."/>
            <person name="Thoren M.H."/>
            <person name="Johannesson H."/>
        </authorList>
    </citation>
    <scope>NUCLEOTIDE SEQUENCE</scope>
    <source>
        <strain evidence="6">CBS 532.94</strain>
    </source>
</reference>
<dbReference type="PROSITE" id="PS50102">
    <property type="entry name" value="RRM"/>
    <property type="match status" value="1"/>
</dbReference>
<feature type="compositionally biased region" description="Gly residues" evidence="3">
    <location>
        <begin position="473"/>
        <end position="482"/>
    </location>
</feature>
<feature type="region of interest" description="Disordered" evidence="3">
    <location>
        <begin position="161"/>
        <end position="197"/>
    </location>
</feature>
<comment type="caution">
    <text evidence="6">The sequence shown here is derived from an EMBL/GenBank/DDBJ whole genome shotgun (WGS) entry which is preliminary data.</text>
</comment>
<evidence type="ECO:0000256" key="2">
    <source>
        <dbReference type="PROSITE-ProRule" id="PRU00176"/>
    </source>
</evidence>
<keyword evidence="7" id="KW-1185">Reference proteome</keyword>
<proteinExistence type="predicted"/>
<dbReference type="Proteomes" id="UP001303760">
    <property type="component" value="Unassembled WGS sequence"/>
</dbReference>
<feature type="compositionally biased region" description="Pro residues" evidence="3">
    <location>
        <begin position="265"/>
        <end position="288"/>
    </location>
</feature>
<dbReference type="Pfam" id="PF00076">
    <property type="entry name" value="RRM_1"/>
    <property type="match status" value="1"/>
</dbReference>
<dbReference type="Pfam" id="PF02136">
    <property type="entry name" value="NTF2"/>
    <property type="match status" value="1"/>
</dbReference>
<dbReference type="Gene3D" id="3.10.450.50">
    <property type="match status" value="1"/>
</dbReference>
<dbReference type="EMBL" id="MU860059">
    <property type="protein sequence ID" value="KAK4239639.1"/>
    <property type="molecule type" value="Genomic_DNA"/>
</dbReference>
<sequence length="519" mass="54831">MATNGNVNHHDQYAASAQTVESQTNADSSVDQLDPNVIGWYFVEQFYQTVSTAPSRLHLYYGKNAQFVYGKEAEAVNVVVGRQGIQNRIKALDFQDCKVRITNLDSQASNDNIVIQVIGEIANKGVEPKKFVQTFVLARQPSGYFVLNDILRYINEDLEEETAEEPAAAEEIPAAAEPEAKTEAPATEEVAQQEPAPLDTAAVTEKLEEAAVEPPAAMAAPATEPAAEAQELAPTEETQAQPDVDKTVEEIAEEEAKKPEEPKDPSPTPAAAPAPVRVPAPAPAPAQPEKPREPPKPMSWASRVAAAAGTQRPVAPVPKAATPPAPAQPRAPVPAAPQQAAASAQTPESTPAPAAPKDQGSEWQTAETKRQSRAPHASAAPAEKEGTMAYIKYVTDKVKDEDLKAHLTSFGELAYFDINRQKNCAFVEFKTQAGYNAAVAANPHTVNGENIVVEQRRPKANAYGGANYNAARGGAGRGGRGGYEPSRSGSQGGRGGFGGQSRGRGGGPRGRGTSQVGAA</sequence>
<dbReference type="InterPro" id="IPR000504">
    <property type="entry name" value="RRM_dom"/>
</dbReference>
<feature type="compositionally biased region" description="Low complexity" evidence="3">
    <location>
        <begin position="463"/>
        <end position="472"/>
    </location>
</feature>
<organism evidence="6 7">
    <name type="scientific">Achaetomium macrosporum</name>
    <dbReference type="NCBI Taxonomy" id="79813"/>
    <lineage>
        <taxon>Eukaryota</taxon>
        <taxon>Fungi</taxon>
        <taxon>Dikarya</taxon>
        <taxon>Ascomycota</taxon>
        <taxon>Pezizomycotina</taxon>
        <taxon>Sordariomycetes</taxon>
        <taxon>Sordariomycetidae</taxon>
        <taxon>Sordariales</taxon>
        <taxon>Chaetomiaceae</taxon>
        <taxon>Achaetomium</taxon>
    </lineage>
</organism>
<dbReference type="SMART" id="SM00360">
    <property type="entry name" value="RRM"/>
    <property type="match status" value="1"/>
</dbReference>
<feature type="domain" description="RRM" evidence="4">
    <location>
        <begin position="387"/>
        <end position="458"/>
    </location>
</feature>
<feature type="compositionally biased region" description="Low complexity" evidence="3">
    <location>
        <begin position="212"/>
        <end position="241"/>
    </location>
</feature>
<evidence type="ECO:0000313" key="6">
    <source>
        <dbReference type="EMBL" id="KAK4239639.1"/>
    </source>
</evidence>
<feature type="compositionally biased region" description="Low complexity" evidence="3">
    <location>
        <begin position="336"/>
        <end position="356"/>
    </location>
</feature>
<feature type="compositionally biased region" description="Pro residues" evidence="3">
    <location>
        <begin position="321"/>
        <end position="335"/>
    </location>
</feature>
<dbReference type="InterPro" id="IPR039539">
    <property type="entry name" value="Ras_GTPase_bind_prot"/>
</dbReference>
<protein>
    <submittedName>
        <fullName evidence="6">Ntf2 and rrm domain-containing protein</fullName>
    </submittedName>
</protein>
<reference evidence="6" key="1">
    <citation type="journal article" date="2023" name="Mol. Phylogenet. Evol.">
        <title>Genome-scale phylogeny and comparative genomics of the fungal order Sordariales.</title>
        <authorList>
            <person name="Hensen N."/>
            <person name="Bonometti L."/>
            <person name="Westerberg I."/>
            <person name="Brannstrom I.O."/>
            <person name="Guillou S."/>
            <person name="Cros-Aarteil S."/>
            <person name="Calhoun S."/>
            <person name="Haridas S."/>
            <person name="Kuo A."/>
            <person name="Mondo S."/>
            <person name="Pangilinan J."/>
            <person name="Riley R."/>
            <person name="LaButti K."/>
            <person name="Andreopoulos B."/>
            <person name="Lipzen A."/>
            <person name="Chen C."/>
            <person name="Yan M."/>
            <person name="Daum C."/>
            <person name="Ng V."/>
            <person name="Clum A."/>
            <person name="Steindorff A."/>
            <person name="Ohm R.A."/>
            <person name="Martin F."/>
            <person name="Silar P."/>
            <person name="Natvig D.O."/>
            <person name="Lalanne C."/>
            <person name="Gautier V."/>
            <person name="Ament-Velasquez S.L."/>
            <person name="Kruys A."/>
            <person name="Hutchinson M.I."/>
            <person name="Powell A.J."/>
            <person name="Barry K."/>
            <person name="Miller A.N."/>
            <person name="Grigoriev I.V."/>
            <person name="Debuchy R."/>
            <person name="Gladieux P."/>
            <person name="Hiltunen Thoren M."/>
            <person name="Johannesson H."/>
        </authorList>
    </citation>
    <scope>NUCLEOTIDE SEQUENCE</scope>
    <source>
        <strain evidence="6">CBS 532.94</strain>
    </source>
</reference>
<dbReference type="InterPro" id="IPR032710">
    <property type="entry name" value="NTF2-like_dom_sf"/>
</dbReference>
<dbReference type="Gene3D" id="3.30.70.330">
    <property type="match status" value="1"/>
</dbReference>
<dbReference type="GO" id="GO:1990904">
    <property type="term" value="C:ribonucleoprotein complex"/>
    <property type="evidence" value="ECO:0007669"/>
    <property type="project" value="TreeGrafter"/>
</dbReference>
<feature type="region of interest" description="Disordered" evidence="3">
    <location>
        <begin position="211"/>
        <end position="386"/>
    </location>
</feature>
<dbReference type="InterPro" id="IPR035979">
    <property type="entry name" value="RBD_domain_sf"/>
</dbReference>
<keyword evidence="1 2" id="KW-0694">RNA-binding</keyword>
<feature type="compositionally biased region" description="Basic and acidic residues" evidence="3">
    <location>
        <begin position="243"/>
        <end position="264"/>
    </location>
</feature>
<dbReference type="PANTHER" id="PTHR10693">
    <property type="entry name" value="RAS GTPASE-ACTIVATING PROTEIN-BINDING PROTEIN"/>
    <property type="match status" value="1"/>
</dbReference>
<dbReference type="InterPro" id="IPR012677">
    <property type="entry name" value="Nucleotide-bd_a/b_plait_sf"/>
</dbReference>
<evidence type="ECO:0000259" key="5">
    <source>
        <dbReference type="PROSITE" id="PS50177"/>
    </source>
</evidence>
<dbReference type="PROSITE" id="PS50177">
    <property type="entry name" value="NTF2_DOMAIN"/>
    <property type="match status" value="1"/>
</dbReference>
<evidence type="ECO:0000256" key="3">
    <source>
        <dbReference type="SAM" id="MobiDB-lite"/>
    </source>
</evidence>
<dbReference type="CDD" id="cd00780">
    <property type="entry name" value="NTF2"/>
    <property type="match status" value="1"/>
</dbReference>
<dbReference type="SUPFAM" id="SSF54928">
    <property type="entry name" value="RNA-binding domain, RBD"/>
    <property type="match status" value="1"/>
</dbReference>
<name>A0AAN7CCR7_9PEZI</name>
<dbReference type="GO" id="GO:0005829">
    <property type="term" value="C:cytosol"/>
    <property type="evidence" value="ECO:0007669"/>
    <property type="project" value="TreeGrafter"/>
</dbReference>
<feature type="region of interest" description="Disordered" evidence="3">
    <location>
        <begin position="463"/>
        <end position="519"/>
    </location>
</feature>